<accession>N1QNY7</accession>
<dbReference type="GO" id="GO:0071528">
    <property type="term" value="P:tRNA re-export from nucleus"/>
    <property type="evidence" value="ECO:0007669"/>
    <property type="project" value="UniProtKB-UniRule"/>
</dbReference>
<dbReference type="GO" id="GO:0005643">
    <property type="term" value="C:nuclear pore"/>
    <property type="evidence" value="ECO:0007669"/>
    <property type="project" value="TreeGrafter"/>
</dbReference>
<dbReference type="InterPro" id="IPR011989">
    <property type="entry name" value="ARM-like"/>
</dbReference>
<dbReference type="GO" id="GO:0016363">
    <property type="term" value="C:nuclear matrix"/>
    <property type="evidence" value="ECO:0007669"/>
    <property type="project" value="TreeGrafter"/>
</dbReference>
<evidence type="ECO:0000256" key="2">
    <source>
        <dbReference type="ARBA" id="ARBA00009466"/>
    </source>
</evidence>
<dbReference type="GO" id="GO:0008033">
    <property type="term" value="P:tRNA processing"/>
    <property type="evidence" value="ECO:0007669"/>
    <property type="project" value="UniProtKB-KW"/>
</dbReference>
<evidence type="ECO:0000256" key="3">
    <source>
        <dbReference type="ARBA" id="ARBA00018928"/>
    </source>
</evidence>
<proteinExistence type="inferred from homology"/>
<comment type="function">
    <text evidence="10">tRNA nucleus export receptor which facilitates tRNA translocation across the nuclear pore complex. Involved in pre-tRNA splicing, probably by affecting the interaction of pre-tRNA with splicing endonuclease.</text>
</comment>
<evidence type="ECO:0000256" key="5">
    <source>
        <dbReference type="ARBA" id="ARBA00022490"/>
    </source>
</evidence>
<name>N1QNY7_SPHMS</name>
<dbReference type="HOGENOM" id="CLU_004414_0_1_1"/>
<dbReference type="OrthoDB" id="26399at2759"/>
<evidence type="ECO:0000256" key="1">
    <source>
        <dbReference type="ARBA" id="ARBA00004496"/>
    </source>
</evidence>
<comment type="subcellular location">
    <subcellularLocation>
        <location evidence="1 11">Cytoplasm</location>
    </subcellularLocation>
    <subcellularLocation>
        <location evidence="11">Nucleus</location>
    </subcellularLocation>
    <text evidence="11">Shuttles between the nucleus and the cytoplasm.</text>
</comment>
<protein>
    <recommendedName>
        <fullName evidence="3 11">Exportin-T</fullName>
    </recommendedName>
    <alternativeName>
        <fullName evidence="11">Exportin(tRNA)</fullName>
    </alternativeName>
    <alternativeName>
        <fullName evidence="11">tRNA exportin</fullName>
    </alternativeName>
</protein>
<dbReference type="InterPro" id="IPR040017">
    <property type="entry name" value="XPOT"/>
</dbReference>
<gene>
    <name evidence="14" type="ORF">SEPMUDRAFT_146770</name>
</gene>
<evidence type="ECO:0000259" key="12">
    <source>
        <dbReference type="Pfam" id="PF08389"/>
    </source>
</evidence>
<evidence type="ECO:0000256" key="7">
    <source>
        <dbReference type="ARBA" id="ARBA00022694"/>
    </source>
</evidence>
<evidence type="ECO:0000313" key="14">
    <source>
        <dbReference type="EMBL" id="EMF17839.1"/>
    </source>
</evidence>
<dbReference type="AlphaFoldDB" id="N1QNY7"/>
<dbReference type="SUPFAM" id="SSF48371">
    <property type="entry name" value="ARM repeat"/>
    <property type="match status" value="1"/>
</dbReference>
<feature type="domain" description="Exportin-1/Importin-beta-like" evidence="12">
    <location>
        <begin position="104"/>
        <end position="249"/>
    </location>
</feature>
<dbReference type="Gene3D" id="1.25.10.10">
    <property type="entry name" value="Leucine-rich Repeat Variant"/>
    <property type="match status" value="1"/>
</dbReference>
<feature type="domain" description="Exportin-T C-terminal" evidence="13">
    <location>
        <begin position="344"/>
        <end position="1021"/>
    </location>
</feature>
<sequence length="1024" mass="114193">MDTQVESAIELAFNPTTEHNLKGQAYDFLNVLKQDPNAWQVCLALFTRHPSPSEVVRLVCLEIVNNAVQTQRLDQAGLNDVRYRLMDYVRRRYSSTSTEADTPTIQNKVTQTLTYLFTSLYASDWTDFFDEFIALASSSSETSSDGAQAPTVLLLRILGSIHDEIADVMIPRTPEEARRSAELKDLVRTRDVNKIATIWQDILSNWTQLDLGIVEMCLRTIAKWVSWIDIWLVINERIQGALLEIAGQQGSLTTASREAKARDAAIDTFTETVGKKMQPNDKVELINYLNLGSIVGQLVASPALSDLRKTSDYDTDLAETVAKLVNNVVFDVVKVLDNDSIEAQTRTKADQQLQTFVPYLLRFFSDEYDEICSAVIPSLTDLLTLFRRLNKVKGGLPSHYSGMLPPILDAIVAKMKYDDTASWGDEDEQTDEAEFQELRKRLHVLQQTVAAVDESMYMDNLTRVVANTLGRLGTEDRPNWRDLDLALLEMHHFGELAIRNGGLYNKSKPTSEAASRLVEMMSTLVASDLATYPHPAVQLQYMELCVRYVQYFEQNIAGIPKVLENFVTFIHSDHNKVRLRSWYLFQRFVKHLRAQLGEYAQTIVQAVSDLLTIKAELPTDKDEDDDSSSDGVSTDAAFQNQQYLFEAIGQVSSTQNVPTPTKVAIAKTVIEPLSLDLSNHLPSARNGDERAILQVHHVIMALGSLANGFSDWTPGAPTSTPPPAELAKEFESAGETVLLALENLKHNSELRAAARHAFSRFLGVLGAQVLPQLPRWIEGLLSSASSNDEMAMFLRTLGQVVFGFKTEIFAILDQLLTPLLQRVFAGFSQEITGTDDEIQLRELRREYLNFVLVILNYDLASVLVTPANQGIFDTFVTSITRFSCDISDAQSARLAFSVLTKMTSIWGGPDLSNFSASEAVAQPTLPGFDSFILTQFAPLPWALVSTQGFSPHDAQMRTVLQEAGVLQWTILRKNGLAYQTQLQNELRNLGVGDDGIQSYLTSISGDALAFRKFFSSFVAQAAKR</sequence>
<keyword evidence="4 11" id="KW-0813">Transport</keyword>
<dbReference type="InterPro" id="IPR045546">
    <property type="entry name" value="Exportin-T_C"/>
</dbReference>
<keyword evidence="9 11" id="KW-0539">Nucleus</keyword>
<evidence type="ECO:0000259" key="13">
    <source>
        <dbReference type="Pfam" id="PF19282"/>
    </source>
</evidence>
<keyword evidence="6 11" id="KW-0820">tRNA-binding</keyword>
<evidence type="ECO:0000256" key="4">
    <source>
        <dbReference type="ARBA" id="ARBA00022448"/>
    </source>
</evidence>
<keyword evidence="7" id="KW-0819">tRNA processing</keyword>
<dbReference type="InterPro" id="IPR013598">
    <property type="entry name" value="Exportin-1/Importin-b-like"/>
</dbReference>
<dbReference type="GO" id="GO:0000049">
    <property type="term" value="F:tRNA binding"/>
    <property type="evidence" value="ECO:0007669"/>
    <property type="project" value="UniProtKB-UniRule"/>
</dbReference>
<evidence type="ECO:0000256" key="6">
    <source>
        <dbReference type="ARBA" id="ARBA00022555"/>
    </source>
</evidence>
<dbReference type="InterPro" id="IPR016024">
    <property type="entry name" value="ARM-type_fold"/>
</dbReference>
<dbReference type="PANTHER" id="PTHR15952">
    <property type="entry name" value="EXPORTIN-T/LOS1"/>
    <property type="match status" value="1"/>
</dbReference>
<comment type="similarity">
    <text evidence="2 11">Belongs to the exportin family.</text>
</comment>
<dbReference type="Pfam" id="PF19282">
    <property type="entry name" value="Exportin-T"/>
    <property type="match status" value="1"/>
</dbReference>
<dbReference type="STRING" id="692275.N1QNY7"/>
<evidence type="ECO:0000256" key="8">
    <source>
        <dbReference type="ARBA" id="ARBA00022884"/>
    </source>
</evidence>
<evidence type="ECO:0000256" key="9">
    <source>
        <dbReference type="ARBA" id="ARBA00023242"/>
    </source>
</evidence>
<dbReference type="RefSeq" id="XP_016765960.1">
    <property type="nucleotide sequence ID" value="XM_016903854.1"/>
</dbReference>
<organism evidence="14 15">
    <name type="scientific">Sphaerulina musiva (strain SO2202)</name>
    <name type="common">Poplar stem canker fungus</name>
    <name type="synonym">Septoria musiva</name>
    <dbReference type="NCBI Taxonomy" id="692275"/>
    <lineage>
        <taxon>Eukaryota</taxon>
        <taxon>Fungi</taxon>
        <taxon>Dikarya</taxon>
        <taxon>Ascomycota</taxon>
        <taxon>Pezizomycotina</taxon>
        <taxon>Dothideomycetes</taxon>
        <taxon>Dothideomycetidae</taxon>
        <taxon>Mycosphaerellales</taxon>
        <taxon>Mycosphaerellaceae</taxon>
        <taxon>Sphaerulina</taxon>
    </lineage>
</organism>
<evidence type="ECO:0000313" key="15">
    <source>
        <dbReference type="Proteomes" id="UP000016931"/>
    </source>
</evidence>
<dbReference type="GO" id="GO:0005737">
    <property type="term" value="C:cytoplasm"/>
    <property type="evidence" value="ECO:0007669"/>
    <property type="project" value="UniProtKB-SubCell"/>
</dbReference>
<evidence type="ECO:0000256" key="11">
    <source>
        <dbReference type="RuleBase" id="RU366037"/>
    </source>
</evidence>
<dbReference type="eggNOG" id="KOG2021">
    <property type="taxonomic scope" value="Eukaryota"/>
</dbReference>
<dbReference type="Pfam" id="PF08389">
    <property type="entry name" value="Xpo1"/>
    <property type="match status" value="1"/>
</dbReference>
<reference evidence="14 15" key="1">
    <citation type="journal article" date="2012" name="PLoS Pathog.">
        <title>Diverse lifestyles and strategies of plant pathogenesis encoded in the genomes of eighteen Dothideomycetes fungi.</title>
        <authorList>
            <person name="Ohm R.A."/>
            <person name="Feau N."/>
            <person name="Henrissat B."/>
            <person name="Schoch C.L."/>
            <person name="Horwitz B.A."/>
            <person name="Barry K.W."/>
            <person name="Condon B.J."/>
            <person name="Copeland A.C."/>
            <person name="Dhillon B."/>
            <person name="Glaser F."/>
            <person name="Hesse C.N."/>
            <person name="Kosti I."/>
            <person name="LaButti K."/>
            <person name="Lindquist E.A."/>
            <person name="Lucas S."/>
            <person name="Salamov A.A."/>
            <person name="Bradshaw R.E."/>
            <person name="Ciuffetti L."/>
            <person name="Hamelin R.C."/>
            <person name="Kema G.H.J."/>
            <person name="Lawrence C."/>
            <person name="Scott J.A."/>
            <person name="Spatafora J.W."/>
            <person name="Turgeon B.G."/>
            <person name="de Wit P.J.G.M."/>
            <person name="Zhong S."/>
            <person name="Goodwin S.B."/>
            <person name="Grigoriev I.V."/>
        </authorList>
    </citation>
    <scope>NUCLEOTIDE SEQUENCE [LARGE SCALE GENOMIC DNA]</scope>
    <source>
        <strain evidence="14 15">SO2202</strain>
    </source>
</reference>
<dbReference type="GO" id="GO:0031267">
    <property type="term" value="F:small GTPase binding"/>
    <property type="evidence" value="ECO:0007669"/>
    <property type="project" value="InterPro"/>
</dbReference>
<dbReference type="OMA" id="HEMFLFG"/>
<dbReference type="PANTHER" id="PTHR15952:SF11">
    <property type="entry name" value="EXPORTIN-T"/>
    <property type="match status" value="1"/>
</dbReference>
<keyword evidence="8 11" id="KW-0694">RNA-binding</keyword>
<keyword evidence="5 11" id="KW-0963">Cytoplasm</keyword>
<keyword evidence="15" id="KW-1185">Reference proteome</keyword>
<dbReference type="GeneID" id="27900991"/>
<dbReference type="FunFam" id="1.25.10.10:FF:000355">
    <property type="entry name" value="Exportin-T"/>
    <property type="match status" value="1"/>
</dbReference>
<dbReference type="Proteomes" id="UP000016931">
    <property type="component" value="Unassembled WGS sequence"/>
</dbReference>
<dbReference type="EMBL" id="KB456260">
    <property type="protein sequence ID" value="EMF17839.1"/>
    <property type="molecule type" value="Genomic_DNA"/>
</dbReference>
<evidence type="ECO:0000256" key="10">
    <source>
        <dbReference type="ARBA" id="ARBA00025147"/>
    </source>
</evidence>